<comment type="caution">
    <text evidence="7">The sequence shown here is derived from an EMBL/GenBank/DDBJ whole genome shotgun (WGS) entry which is preliminary data.</text>
</comment>
<comment type="subcellular location">
    <subcellularLocation>
        <location evidence="1">Membrane</location>
        <topology evidence="1">Multi-pass membrane protein</topology>
    </subcellularLocation>
</comment>
<evidence type="ECO:0000259" key="6">
    <source>
        <dbReference type="Pfam" id="PF06271"/>
    </source>
</evidence>
<feature type="transmembrane region" description="Helical" evidence="5">
    <location>
        <begin position="37"/>
        <end position="55"/>
    </location>
</feature>
<dbReference type="AlphaFoldDB" id="A0A0J8GW33"/>
<dbReference type="GO" id="GO:0016020">
    <property type="term" value="C:membrane"/>
    <property type="evidence" value="ECO:0007669"/>
    <property type="project" value="UniProtKB-SubCell"/>
</dbReference>
<dbReference type="STRING" id="1513271.XM47_02520"/>
<proteinExistence type="predicted"/>
<protein>
    <recommendedName>
        <fullName evidence="6">RDD domain-containing protein</fullName>
    </recommendedName>
</protein>
<organism evidence="7 8">
    <name type="scientific">Catenovulum maritimum</name>
    <dbReference type="NCBI Taxonomy" id="1513271"/>
    <lineage>
        <taxon>Bacteria</taxon>
        <taxon>Pseudomonadati</taxon>
        <taxon>Pseudomonadota</taxon>
        <taxon>Gammaproteobacteria</taxon>
        <taxon>Alteromonadales</taxon>
        <taxon>Alteromonadaceae</taxon>
        <taxon>Catenovulum</taxon>
    </lineage>
</organism>
<evidence type="ECO:0000256" key="3">
    <source>
        <dbReference type="ARBA" id="ARBA00022989"/>
    </source>
</evidence>
<keyword evidence="4 5" id="KW-0472">Membrane</keyword>
<keyword evidence="3 5" id="KW-1133">Transmembrane helix</keyword>
<keyword evidence="2 5" id="KW-0812">Transmembrane</keyword>
<dbReference type="EMBL" id="LAZL01000002">
    <property type="protein sequence ID" value="KMT66985.1"/>
    <property type="molecule type" value="Genomic_DNA"/>
</dbReference>
<reference evidence="7 8" key="1">
    <citation type="submission" date="2015-04" db="EMBL/GenBank/DDBJ databases">
        <title>Draft Genome Sequence of the Novel Agar-Digesting Marine Bacterium Q1.</title>
        <authorList>
            <person name="Li Y."/>
            <person name="Li D."/>
            <person name="Chen G."/>
            <person name="Du Z."/>
        </authorList>
    </citation>
    <scope>NUCLEOTIDE SEQUENCE [LARGE SCALE GENOMIC DNA]</scope>
    <source>
        <strain evidence="7 8">Q1</strain>
    </source>
</reference>
<accession>A0A0J8GW33</accession>
<keyword evidence="8" id="KW-1185">Reference proteome</keyword>
<evidence type="ECO:0000313" key="7">
    <source>
        <dbReference type="EMBL" id="KMT66985.1"/>
    </source>
</evidence>
<dbReference type="Pfam" id="PF06271">
    <property type="entry name" value="RDD"/>
    <property type="match status" value="1"/>
</dbReference>
<dbReference type="OrthoDB" id="9787732at2"/>
<evidence type="ECO:0000256" key="5">
    <source>
        <dbReference type="SAM" id="Phobius"/>
    </source>
</evidence>
<dbReference type="Proteomes" id="UP000037600">
    <property type="component" value="Unassembled WGS sequence"/>
</dbReference>
<sequence>MTQGLNNSINNALPEGVSITLTPAGISIRTKAYLFDFLIRALVMLVFGFVFSFMGKAGQGILLVLYFIISWGYYIVFESLNGQTPGKKRYKLQVVQDNGLPCKLPNIVLRNLLRPADSFPFAYFVGLIVMALNNKYKRLGDWAAGTMVVYLEDKKVNLVSQTKDILPPKFDLSTEEQLAIIQFFERSEELSQARQAELASILSAVLKAEGSEASDKLKAIARFYAGQEI</sequence>
<dbReference type="PANTHER" id="PTHR38480:SF1">
    <property type="entry name" value="SLR0254 PROTEIN"/>
    <property type="match status" value="1"/>
</dbReference>
<gene>
    <name evidence="7" type="ORF">XM47_02520</name>
</gene>
<evidence type="ECO:0000256" key="1">
    <source>
        <dbReference type="ARBA" id="ARBA00004141"/>
    </source>
</evidence>
<evidence type="ECO:0000256" key="2">
    <source>
        <dbReference type="ARBA" id="ARBA00022692"/>
    </source>
</evidence>
<feature type="domain" description="RDD" evidence="6">
    <location>
        <begin position="24"/>
        <end position="145"/>
    </location>
</feature>
<feature type="transmembrane region" description="Helical" evidence="5">
    <location>
        <begin position="61"/>
        <end position="80"/>
    </location>
</feature>
<dbReference type="PANTHER" id="PTHR38480">
    <property type="entry name" value="SLR0254 PROTEIN"/>
    <property type="match status" value="1"/>
</dbReference>
<name>A0A0J8GW33_9ALTE</name>
<evidence type="ECO:0000313" key="8">
    <source>
        <dbReference type="Proteomes" id="UP000037600"/>
    </source>
</evidence>
<evidence type="ECO:0000256" key="4">
    <source>
        <dbReference type="ARBA" id="ARBA00023136"/>
    </source>
</evidence>
<dbReference type="InterPro" id="IPR010432">
    <property type="entry name" value="RDD"/>
</dbReference>